<dbReference type="PROSITE" id="PS00092">
    <property type="entry name" value="N6_MTASE"/>
    <property type="match status" value="1"/>
</dbReference>
<comment type="catalytic activity">
    <reaction evidence="4 5">
        <text>L-glutaminyl-[peptide chain release factor] + S-adenosyl-L-methionine = N(5)-methyl-L-glutaminyl-[peptide chain release factor] + S-adenosyl-L-homocysteine + H(+)</text>
        <dbReference type="Rhea" id="RHEA:42896"/>
        <dbReference type="Rhea" id="RHEA-COMP:10271"/>
        <dbReference type="Rhea" id="RHEA-COMP:10272"/>
        <dbReference type="ChEBI" id="CHEBI:15378"/>
        <dbReference type="ChEBI" id="CHEBI:30011"/>
        <dbReference type="ChEBI" id="CHEBI:57856"/>
        <dbReference type="ChEBI" id="CHEBI:59789"/>
        <dbReference type="ChEBI" id="CHEBI:61891"/>
        <dbReference type="EC" id="2.1.1.297"/>
    </reaction>
</comment>
<feature type="domain" description="Methyltransferase small" evidence="6">
    <location>
        <begin position="100"/>
        <end position="188"/>
    </location>
</feature>
<dbReference type="InterPro" id="IPR002052">
    <property type="entry name" value="DNA_methylase_N6_adenine_CS"/>
</dbReference>
<keyword evidence="9" id="KW-1185">Reference proteome</keyword>
<reference evidence="8 9" key="1">
    <citation type="submission" date="2023-01" db="EMBL/GenBank/DDBJ databases">
        <authorList>
            <person name="Lee S.H."/>
            <person name="Jung H.S."/>
            <person name="Yun J.U."/>
        </authorList>
    </citation>
    <scope>NUCLEOTIDE SEQUENCE [LARGE SCALE GENOMIC DNA]</scope>
    <source>
        <strain evidence="8 9">CBA3646</strain>
    </source>
</reference>
<dbReference type="InterPro" id="IPR019874">
    <property type="entry name" value="RF_methyltr_PrmC"/>
</dbReference>
<evidence type="ECO:0000313" key="9">
    <source>
        <dbReference type="Proteomes" id="UP001210339"/>
    </source>
</evidence>
<dbReference type="GO" id="GO:0032259">
    <property type="term" value="P:methylation"/>
    <property type="evidence" value="ECO:0007669"/>
    <property type="project" value="UniProtKB-KW"/>
</dbReference>
<dbReference type="InterPro" id="IPR040758">
    <property type="entry name" value="PrmC_N"/>
</dbReference>
<dbReference type="PANTHER" id="PTHR18895:SF74">
    <property type="entry name" value="MTRF1L RELEASE FACTOR GLUTAMINE METHYLTRANSFERASE"/>
    <property type="match status" value="1"/>
</dbReference>
<comment type="caution">
    <text evidence="5">Lacks conserved residue(s) required for the propagation of feature annotation.</text>
</comment>
<dbReference type="GO" id="GO:0102559">
    <property type="term" value="F:peptide chain release factor N(5)-glutamine methyltransferase activity"/>
    <property type="evidence" value="ECO:0007669"/>
    <property type="project" value="UniProtKB-EC"/>
</dbReference>
<dbReference type="PANTHER" id="PTHR18895">
    <property type="entry name" value="HEMK METHYLTRANSFERASE"/>
    <property type="match status" value="1"/>
</dbReference>
<evidence type="ECO:0000259" key="6">
    <source>
        <dbReference type="Pfam" id="PF05175"/>
    </source>
</evidence>
<evidence type="ECO:0000256" key="4">
    <source>
        <dbReference type="ARBA" id="ARBA00048391"/>
    </source>
</evidence>
<dbReference type="HAMAP" id="MF_02126">
    <property type="entry name" value="RF_methyltr_PrmC"/>
    <property type="match status" value="1"/>
</dbReference>
<dbReference type="NCBIfam" id="TIGR03534">
    <property type="entry name" value="RF_mod_PrmC"/>
    <property type="match status" value="1"/>
</dbReference>
<dbReference type="InterPro" id="IPR007848">
    <property type="entry name" value="Small_mtfrase_dom"/>
</dbReference>
<protein>
    <recommendedName>
        <fullName evidence="5">Release factor glutamine methyltransferase</fullName>
        <shortName evidence="5">RF MTase</shortName>
        <ecNumber evidence="5">2.1.1.297</ecNumber>
    </recommendedName>
    <alternativeName>
        <fullName evidence="5">N5-glutamine methyltransferase PrmC</fullName>
    </alternativeName>
    <alternativeName>
        <fullName evidence="5">Protein-(glutamine-N5) MTase PrmC</fullName>
    </alternativeName>
    <alternativeName>
        <fullName evidence="5">Protein-glutamine N-methyltransferase PrmC</fullName>
    </alternativeName>
</protein>
<dbReference type="Gene3D" id="3.40.50.150">
    <property type="entry name" value="Vaccinia Virus protein VP39"/>
    <property type="match status" value="1"/>
</dbReference>
<sequence length="276" mass="30427">MEVSKLLLKLKPFYEELEYTTAQSELERMLMTCFGYSRTDILLNRVELTEAQVQTVMAMVRRRLNREPLQYILGVQNFYGRDFLVGPEVLIPRFDTEKSVEVILRNLKSTARFLELGCGSGAVAVTVQLETGANVAAADISEAALEMTKRNATRLGADVTVIRSDLFCGVTGTFDVIYSNPPYIPTKDMAALQDEVKHEPALALDGGADGLDFYRRIAADAAPYLVSDGVLIFEIGSGQAEAVSDILAAQGYTTSVFLDMEDRPRVILGKRGETHV</sequence>
<evidence type="ECO:0000313" key="8">
    <source>
        <dbReference type="EMBL" id="WBW50342.1"/>
    </source>
</evidence>
<evidence type="ECO:0000256" key="1">
    <source>
        <dbReference type="ARBA" id="ARBA00022603"/>
    </source>
</evidence>
<dbReference type="EC" id="2.1.1.297" evidence="5"/>
<name>A0ABY7QU90_9FIRM</name>
<feature type="binding site" evidence="5">
    <location>
        <position position="139"/>
    </location>
    <ligand>
        <name>S-adenosyl-L-methionine</name>
        <dbReference type="ChEBI" id="CHEBI:59789"/>
    </ligand>
</feature>
<dbReference type="SUPFAM" id="SSF53335">
    <property type="entry name" value="S-adenosyl-L-methionine-dependent methyltransferases"/>
    <property type="match status" value="1"/>
</dbReference>
<keyword evidence="2 5" id="KW-0808">Transferase</keyword>
<feature type="binding site" evidence="5">
    <location>
        <begin position="117"/>
        <end position="121"/>
    </location>
    <ligand>
        <name>S-adenosyl-L-methionine</name>
        <dbReference type="ChEBI" id="CHEBI:59789"/>
    </ligand>
</feature>
<evidence type="ECO:0000256" key="2">
    <source>
        <dbReference type="ARBA" id="ARBA00022679"/>
    </source>
</evidence>
<keyword evidence="3 5" id="KW-0949">S-adenosyl-L-methionine</keyword>
<organism evidence="8 9">
    <name type="scientific">Peptoniphilus equinus</name>
    <dbReference type="NCBI Taxonomy" id="3016343"/>
    <lineage>
        <taxon>Bacteria</taxon>
        <taxon>Bacillati</taxon>
        <taxon>Bacillota</taxon>
        <taxon>Tissierellia</taxon>
        <taxon>Tissierellales</taxon>
        <taxon>Peptoniphilaceae</taxon>
        <taxon>Peptoniphilus</taxon>
    </lineage>
</organism>
<evidence type="ECO:0000256" key="3">
    <source>
        <dbReference type="ARBA" id="ARBA00022691"/>
    </source>
</evidence>
<evidence type="ECO:0000256" key="5">
    <source>
        <dbReference type="HAMAP-Rule" id="MF_02126"/>
    </source>
</evidence>
<comment type="function">
    <text evidence="5">Methylates the class 1 translation termination release factors RF1/PrfA and RF2/PrfB on the glutamine residue of the universally conserved GGQ motif.</text>
</comment>
<gene>
    <name evidence="5 8" type="primary">prmC</name>
    <name evidence="8" type="ORF">O6R05_02030</name>
</gene>
<dbReference type="RefSeq" id="WP_271191873.1">
    <property type="nucleotide sequence ID" value="NZ_CP115667.1"/>
</dbReference>
<dbReference type="InterPro" id="IPR004556">
    <property type="entry name" value="HemK-like"/>
</dbReference>
<dbReference type="InterPro" id="IPR029063">
    <property type="entry name" value="SAM-dependent_MTases_sf"/>
</dbReference>
<keyword evidence="1 5" id="KW-0489">Methyltransferase</keyword>
<feature type="binding site" evidence="5">
    <location>
        <begin position="180"/>
        <end position="183"/>
    </location>
    <ligand>
        <name>substrate</name>
    </ligand>
</feature>
<dbReference type="Pfam" id="PF17827">
    <property type="entry name" value="PrmC_N"/>
    <property type="match status" value="1"/>
</dbReference>
<feature type="binding site" evidence="5">
    <location>
        <position position="180"/>
    </location>
    <ligand>
        <name>S-adenosyl-L-methionine</name>
        <dbReference type="ChEBI" id="CHEBI:59789"/>
    </ligand>
</feature>
<dbReference type="Proteomes" id="UP001210339">
    <property type="component" value="Chromosome"/>
</dbReference>
<evidence type="ECO:0000259" key="7">
    <source>
        <dbReference type="Pfam" id="PF17827"/>
    </source>
</evidence>
<dbReference type="NCBIfam" id="TIGR00536">
    <property type="entry name" value="hemK_fam"/>
    <property type="match status" value="1"/>
</dbReference>
<dbReference type="EMBL" id="CP115667">
    <property type="protein sequence ID" value="WBW50342.1"/>
    <property type="molecule type" value="Genomic_DNA"/>
</dbReference>
<dbReference type="Pfam" id="PF05175">
    <property type="entry name" value="MTS"/>
    <property type="match status" value="1"/>
</dbReference>
<dbReference type="Gene3D" id="1.10.8.10">
    <property type="entry name" value="DNA helicase RuvA subunit, C-terminal domain"/>
    <property type="match status" value="1"/>
</dbReference>
<dbReference type="CDD" id="cd02440">
    <property type="entry name" value="AdoMet_MTases"/>
    <property type="match status" value="1"/>
</dbReference>
<proteinExistence type="inferred from homology"/>
<dbReference type="InterPro" id="IPR050320">
    <property type="entry name" value="N5-glutamine_MTase"/>
</dbReference>
<comment type="similarity">
    <text evidence="5">Belongs to the protein N5-glutamine methyltransferase family. PrmC subfamily.</text>
</comment>
<accession>A0ABY7QU90</accession>
<feature type="domain" description="Release factor glutamine methyltransferase N-terminal" evidence="7">
    <location>
        <begin position="17"/>
        <end position="74"/>
    </location>
</feature>